<dbReference type="InterPro" id="IPR023828">
    <property type="entry name" value="Peptidase_S8_Ser-AS"/>
</dbReference>
<evidence type="ECO:0000256" key="3">
    <source>
        <dbReference type="ARBA" id="ARBA00022525"/>
    </source>
</evidence>
<feature type="signal peptide" evidence="11">
    <location>
        <begin position="1"/>
        <end position="18"/>
    </location>
</feature>
<dbReference type="SUPFAM" id="SSF52743">
    <property type="entry name" value="Subtilisin-like"/>
    <property type="match status" value="1"/>
</dbReference>
<dbReference type="InterPro" id="IPR036852">
    <property type="entry name" value="Peptidase_S8/S53_dom_sf"/>
</dbReference>
<dbReference type="SUPFAM" id="SSF52025">
    <property type="entry name" value="PA domain"/>
    <property type="match status" value="1"/>
</dbReference>
<evidence type="ECO:0000256" key="1">
    <source>
        <dbReference type="ARBA" id="ARBA00011073"/>
    </source>
</evidence>
<gene>
    <name evidence="15" type="ORF">OC846_001412</name>
</gene>
<feature type="active site" description="Charge relay system" evidence="8 9">
    <location>
        <position position="582"/>
    </location>
</feature>
<dbReference type="PROSITE" id="PS00136">
    <property type="entry name" value="SUBTILASE_ASP"/>
    <property type="match status" value="1"/>
</dbReference>
<dbReference type="AlphaFoldDB" id="A0AAN6JZW8"/>
<evidence type="ECO:0000313" key="16">
    <source>
        <dbReference type="Proteomes" id="UP001176517"/>
    </source>
</evidence>
<dbReference type="PROSITE" id="PS51892">
    <property type="entry name" value="SUBTILASE"/>
    <property type="match status" value="1"/>
</dbReference>
<evidence type="ECO:0000259" key="12">
    <source>
        <dbReference type="Pfam" id="PF00082"/>
    </source>
</evidence>
<feature type="domain" description="PA" evidence="13">
    <location>
        <begin position="433"/>
        <end position="507"/>
    </location>
</feature>
<evidence type="ECO:0000256" key="6">
    <source>
        <dbReference type="ARBA" id="ARBA00022801"/>
    </source>
</evidence>
<dbReference type="InterPro" id="IPR050131">
    <property type="entry name" value="Peptidase_S8_subtilisin-like"/>
</dbReference>
<accession>A0AAN6JZW8</accession>
<dbReference type="Pfam" id="PF02225">
    <property type="entry name" value="PA"/>
    <property type="match status" value="1"/>
</dbReference>
<dbReference type="Gene3D" id="3.50.30.30">
    <property type="match status" value="1"/>
</dbReference>
<proteinExistence type="inferred from homology"/>
<dbReference type="PRINTS" id="PR00723">
    <property type="entry name" value="SUBTILISIN"/>
</dbReference>
<dbReference type="Gene3D" id="3.40.50.200">
    <property type="entry name" value="Peptidase S8/S53 domain"/>
    <property type="match status" value="2"/>
</dbReference>
<name>A0AAN6JZW8_9BASI</name>
<evidence type="ECO:0000256" key="4">
    <source>
        <dbReference type="ARBA" id="ARBA00022670"/>
    </source>
</evidence>
<dbReference type="GO" id="GO:0006508">
    <property type="term" value="P:proteolysis"/>
    <property type="evidence" value="ECO:0007669"/>
    <property type="project" value="UniProtKB-KW"/>
</dbReference>
<dbReference type="InterPro" id="IPR034187">
    <property type="entry name" value="Peptidases_S8_5"/>
</dbReference>
<sequence>MKLNLAFLALILTGAVSARQAKPAAAGPKVYAKTPGPKNQPAVVPRGYLVEFVSDAATSSFKRDDTTHHDGLHSFLTKRKVPVKYQTRYTFTDARIFTGVSLILDNDKDADELRSYPGVKEVTRLRLYKPAAYQPTIASPEFVQSAVNGGASLSSSSRTSSTAYLRNDTFEPHVMTNVNKLHAQGYFGKGQTVGILDTGVDYTHPALNGGKPSGTPCFGPGCPVSGGYDLVGDKYNGITVVNPIPDPDPFADCAGSGHGTHVTGTVIADDRDVGFTGVVPQANVHMYRIFGCGEETSSSNDVIIAGLQKGFFDGVDVLSLSLGGASGWPEDTAAAVASRIVSLGTPVVIANGNDGSSGAFYASAPATGLGVTGAGSVDNKLLTGYTAKISPSAGAPSDGNGDLVFLSGVPFTFNGTNRTYKLYATSTDPNVVDDACSPLPDSTPDLTDYVVVIARGTCFFVDKFTNAYNKGARYVFIYNSASSITYLPAPNQPDLQAAMLTRSDGQYIVKQLAAGKNLTINFANQSVAGIPDTQNGGYMSSFSTYSNTWEAGHTSDASAPGGNILSTWPLALGKYAIISGTSMATPFISGSTAMFRSIKGSNAETAQSLRDILSNTANPLGFSINVTTLETVARQGGGIVDVYRAVNSVSRVSPGRLDLNDSAHFDGTQTITVSNVGTMEQTYTLSHLPAGSVASVDGGDPAIYAPGPIKPTTNVASVKFSTKSFSILPGQTKSVTVTVTPPGLDTSVLPFYSGYIKIKSNAKYGTLTLPYYGVAVSLKAQDTLDTTDTAIGIAVPALTRADGETVITDDKRVYSLKNSANAPTLLWRLLTGTAFYSIDLVDGNTTFVPTIPIHSSASGRRRSVAEGHSAHMKHAGVKRLHMDLAHQMHEARAAPATGGSFDAVKIVGNLEFGNYVPRNDIYGTSLSTNLYNQFNMTGNYTDVNGVSQSIKNGTYRILLRAQKIFTDASREVSYESYLSHAFTVKRK</sequence>
<dbReference type="Proteomes" id="UP001176517">
    <property type="component" value="Unassembled WGS sequence"/>
</dbReference>
<evidence type="ECO:0000256" key="10">
    <source>
        <dbReference type="RuleBase" id="RU003355"/>
    </source>
</evidence>
<dbReference type="InterPro" id="IPR023827">
    <property type="entry name" value="Peptidase_S8_Asp-AS"/>
</dbReference>
<dbReference type="Gene3D" id="2.60.40.10">
    <property type="entry name" value="Immunoglobulins"/>
    <property type="match status" value="1"/>
</dbReference>
<comment type="similarity">
    <text evidence="1 9 10">Belongs to the peptidase S8 family.</text>
</comment>
<dbReference type="PANTHER" id="PTHR43806">
    <property type="entry name" value="PEPTIDASE S8"/>
    <property type="match status" value="1"/>
</dbReference>
<keyword evidence="16" id="KW-1185">Reference proteome</keyword>
<dbReference type="PANTHER" id="PTHR43806:SF66">
    <property type="entry name" value="SERIN ENDOPEPTIDASE"/>
    <property type="match status" value="1"/>
</dbReference>
<dbReference type="EMBL" id="JAPDMZ010000020">
    <property type="protein sequence ID" value="KAK0556082.1"/>
    <property type="molecule type" value="Genomic_DNA"/>
</dbReference>
<keyword evidence="6 9" id="KW-0378">Hydrolase</keyword>
<dbReference type="InterPro" id="IPR013783">
    <property type="entry name" value="Ig-like_fold"/>
</dbReference>
<evidence type="ECO:0000256" key="2">
    <source>
        <dbReference type="ARBA" id="ARBA00022512"/>
    </source>
</evidence>
<dbReference type="CDD" id="cd07489">
    <property type="entry name" value="Peptidases_S8_5"/>
    <property type="match status" value="1"/>
</dbReference>
<feature type="domain" description="C5a peptidase/Subtilisin-like protease SBT2-like Fn3-like" evidence="14">
    <location>
        <begin position="659"/>
        <end position="771"/>
    </location>
</feature>
<evidence type="ECO:0000256" key="8">
    <source>
        <dbReference type="PIRSR" id="PIRSR615500-1"/>
    </source>
</evidence>
<dbReference type="PROSITE" id="PS00138">
    <property type="entry name" value="SUBTILASE_SER"/>
    <property type="match status" value="1"/>
</dbReference>
<dbReference type="Pfam" id="PF06280">
    <property type="entry name" value="fn3_5"/>
    <property type="match status" value="1"/>
</dbReference>
<protein>
    <recommendedName>
        <fullName evidence="17">Peptidase S8/S53 domain-containing protein</fullName>
    </recommendedName>
</protein>
<keyword evidence="2" id="KW-0134">Cell wall</keyword>
<dbReference type="CDD" id="cd02124">
    <property type="entry name" value="PA_PoS1_like"/>
    <property type="match status" value="1"/>
</dbReference>
<dbReference type="Pfam" id="PF00082">
    <property type="entry name" value="Peptidase_S8"/>
    <property type="match status" value="1"/>
</dbReference>
<evidence type="ECO:0008006" key="17">
    <source>
        <dbReference type="Google" id="ProtNLM"/>
    </source>
</evidence>
<keyword evidence="3" id="KW-0964">Secreted</keyword>
<comment type="caution">
    <text evidence="15">The sequence shown here is derived from an EMBL/GenBank/DDBJ whole genome shotgun (WGS) entry which is preliminary data.</text>
</comment>
<evidence type="ECO:0000313" key="15">
    <source>
        <dbReference type="EMBL" id="KAK0556082.1"/>
    </source>
</evidence>
<keyword evidence="7 9" id="KW-0720">Serine protease</keyword>
<keyword evidence="5 11" id="KW-0732">Signal</keyword>
<dbReference type="InterPro" id="IPR010435">
    <property type="entry name" value="C5a/SBT2-like_Fn3"/>
</dbReference>
<dbReference type="InterPro" id="IPR046450">
    <property type="entry name" value="PA_dom_sf"/>
</dbReference>
<evidence type="ECO:0000259" key="14">
    <source>
        <dbReference type="Pfam" id="PF06280"/>
    </source>
</evidence>
<evidence type="ECO:0000256" key="7">
    <source>
        <dbReference type="ARBA" id="ARBA00022825"/>
    </source>
</evidence>
<feature type="domain" description="Peptidase S8/S53" evidence="12">
    <location>
        <begin position="188"/>
        <end position="620"/>
    </location>
</feature>
<dbReference type="GO" id="GO:0016020">
    <property type="term" value="C:membrane"/>
    <property type="evidence" value="ECO:0007669"/>
    <property type="project" value="InterPro"/>
</dbReference>
<evidence type="ECO:0000256" key="5">
    <source>
        <dbReference type="ARBA" id="ARBA00022729"/>
    </source>
</evidence>
<dbReference type="GO" id="GO:0005615">
    <property type="term" value="C:extracellular space"/>
    <property type="evidence" value="ECO:0007669"/>
    <property type="project" value="TreeGrafter"/>
</dbReference>
<evidence type="ECO:0000259" key="13">
    <source>
        <dbReference type="Pfam" id="PF02225"/>
    </source>
</evidence>
<feature type="active site" description="Charge relay system" evidence="8 9">
    <location>
        <position position="197"/>
    </location>
</feature>
<dbReference type="InterPro" id="IPR015500">
    <property type="entry name" value="Peptidase_S8_subtilisin-rel"/>
</dbReference>
<dbReference type="GO" id="GO:0004252">
    <property type="term" value="F:serine-type endopeptidase activity"/>
    <property type="evidence" value="ECO:0007669"/>
    <property type="project" value="UniProtKB-UniRule"/>
</dbReference>
<keyword evidence="4 9" id="KW-0645">Protease</keyword>
<dbReference type="InterPro" id="IPR000209">
    <property type="entry name" value="Peptidase_S8/S53_dom"/>
</dbReference>
<organism evidence="15 16">
    <name type="scientific">Tilletia horrida</name>
    <dbReference type="NCBI Taxonomy" id="155126"/>
    <lineage>
        <taxon>Eukaryota</taxon>
        <taxon>Fungi</taxon>
        <taxon>Dikarya</taxon>
        <taxon>Basidiomycota</taxon>
        <taxon>Ustilaginomycotina</taxon>
        <taxon>Exobasidiomycetes</taxon>
        <taxon>Tilletiales</taxon>
        <taxon>Tilletiaceae</taxon>
        <taxon>Tilletia</taxon>
    </lineage>
</organism>
<feature type="active site" description="Charge relay system" evidence="8 9">
    <location>
        <position position="258"/>
    </location>
</feature>
<dbReference type="InterPro" id="IPR003137">
    <property type="entry name" value="PA_domain"/>
</dbReference>
<evidence type="ECO:0000256" key="11">
    <source>
        <dbReference type="SAM" id="SignalP"/>
    </source>
</evidence>
<evidence type="ECO:0000256" key="9">
    <source>
        <dbReference type="PROSITE-ProRule" id="PRU01240"/>
    </source>
</evidence>
<reference evidence="15" key="1">
    <citation type="journal article" date="2023" name="PhytoFront">
        <title>Draft Genome Resources of Seven Strains of Tilletia horrida, Causal Agent of Kernel Smut of Rice.</title>
        <authorList>
            <person name="Khanal S."/>
            <person name="Antony Babu S."/>
            <person name="Zhou X.G."/>
        </authorList>
    </citation>
    <scope>NUCLEOTIDE SEQUENCE</scope>
    <source>
        <strain evidence="15">TX6</strain>
    </source>
</reference>
<feature type="chain" id="PRO_5042931528" description="Peptidase S8/S53 domain-containing protein" evidence="11">
    <location>
        <begin position="19"/>
        <end position="987"/>
    </location>
</feature>